<dbReference type="InParanoid" id="A0A165BAU4"/>
<proteinExistence type="predicted"/>
<organism evidence="2 3">
    <name type="scientific">Exidia glandulosa HHB12029</name>
    <dbReference type="NCBI Taxonomy" id="1314781"/>
    <lineage>
        <taxon>Eukaryota</taxon>
        <taxon>Fungi</taxon>
        <taxon>Dikarya</taxon>
        <taxon>Basidiomycota</taxon>
        <taxon>Agaricomycotina</taxon>
        <taxon>Agaricomycetes</taxon>
        <taxon>Auriculariales</taxon>
        <taxon>Exidiaceae</taxon>
        <taxon>Exidia</taxon>
    </lineage>
</organism>
<dbReference type="SUPFAM" id="SSF81383">
    <property type="entry name" value="F-box domain"/>
    <property type="match status" value="1"/>
</dbReference>
<dbReference type="PANTHER" id="PTHR38926">
    <property type="entry name" value="F-BOX DOMAIN CONTAINING PROTEIN, EXPRESSED"/>
    <property type="match status" value="1"/>
</dbReference>
<gene>
    <name evidence="2" type="ORF">EXIGLDRAFT_733411</name>
</gene>
<keyword evidence="3" id="KW-1185">Reference proteome</keyword>
<dbReference type="InterPro" id="IPR036047">
    <property type="entry name" value="F-box-like_dom_sf"/>
</dbReference>
<dbReference type="PROSITE" id="PS50181">
    <property type="entry name" value="FBOX"/>
    <property type="match status" value="1"/>
</dbReference>
<reference evidence="2 3" key="1">
    <citation type="journal article" date="2016" name="Mol. Biol. Evol.">
        <title>Comparative Genomics of Early-Diverging Mushroom-Forming Fungi Provides Insights into the Origins of Lignocellulose Decay Capabilities.</title>
        <authorList>
            <person name="Nagy L.G."/>
            <person name="Riley R."/>
            <person name="Tritt A."/>
            <person name="Adam C."/>
            <person name="Daum C."/>
            <person name="Floudas D."/>
            <person name="Sun H."/>
            <person name="Yadav J.S."/>
            <person name="Pangilinan J."/>
            <person name="Larsson K.H."/>
            <person name="Matsuura K."/>
            <person name="Barry K."/>
            <person name="Labutti K."/>
            <person name="Kuo R."/>
            <person name="Ohm R.A."/>
            <person name="Bhattacharya S.S."/>
            <person name="Shirouzu T."/>
            <person name="Yoshinaga Y."/>
            <person name="Martin F.M."/>
            <person name="Grigoriev I.V."/>
            <person name="Hibbett D.S."/>
        </authorList>
    </citation>
    <scope>NUCLEOTIDE SEQUENCE [LARGE SCALE GENOMIC DNA]</scope>
    <source>
        <strain evidence="2 3">HHB12029</strain>
    </source>
</reference>
<protein>
    <recommendedName>
        <fullName evidence="1">F-box domain-containing protein</fullName>
    </recommendedName>
</protein>
<dbReference type="Gene3D" id="1.20.1280.50">
    <property type="match status" value="1"/>
</dbReference>
<dbReference type="Proteomes" id="UP000077266">
    <property type="component" value="Unassembled WGS sequence"/>
</dbReference>
<feature type="domain" description="F-box" evidence="1">
    <location>
        <begin position="54"/>
        <end position="101"/>
    </location>
</feature>
<dbReference type="InterPro" id="IPR032675">
    <property type="entry name" value="LRR_dom_sf"/>
</dbReference>
<dbReference type="Gene3D" id="3.80.10.10">
    <property type="entry name" value="Ribonuclease Inhibitor"/>
    <property type="match status" value="1"/>
</dbReference>
<dbReference type="Pfam" id="PF12937">
    <property type="entry name" value="F-box-like"/>
    <property type="match status" value="1"/>
</dbReference>
<dbReference type="EMBL" id="KV426507">
    <property type="protein sequence ID" value="KZV80213.1"/>
    <property type="molecule type" value="Genomic_DNA"/>
</dbReference>
<dbReference type="SMART" id="SM00256">
    <property type="entry name" value="FBOX"/>
    <property type="match status" value="1"/>
</dbReference>
<evidence type="ECO:0000313" key="3">
    <source>
        <dbReference type="Proteomes" id="UP000077266"/>
    </source>
</evidence>
<dbReference type="PANTHER" id="PTHR38926:SF5">
    <property type="entry name" value="F-BOX AND LEUCINE-RICH REPEAT PROTEIN 6"/>
    <property type="match status" value="1"/>
</dbReference>
<accession>A0A165BAU4</accession>
<dbReference type="OrthoDB" id="3351939at2759"/>
<dbReference type="AlphaFoldDB" id="A0A165BAU4"/>
<evidence type="ECO:0000259" key="1">
    <source>
        <dbReference type="PROSITE" id="PS50181"/>
    </source>
</evidence>
<dbReference type="InterPro" id="IPR001810">
    <property type="entry name" value="F-box_dom"/>
</dbReference>
<evidence type="ECO:0000313" key="2">
    <source>
        <dbReference type="EMBL" id="KZV80213.1"/>
    </source>
</evidence>
<sequence>MERELSSLVLSVFQKTLALAGPTTHDIITQTVAAVQRCVTATLAPELRIYNARLASTACLPDEVLCMIWELLCVADRVEVSHVCSSWRSLAINTPRLWAELDFYSAVHNDPCYCSLCTPHMGVTSVQLWNPPSVTNLGICRNVLARSGCVPLIVHMEFSLDDTPIREIRRITASLELHSHRIKSLSFIAQLPDDVADFFNEISGLSALPNLRSLHCLAKDTSPRQQQSIILPTLPSVETMIIRMSSLDCTALRLPSLRRLHCPVVDENDVRGILDGCPKLETLILDTKLFRPTSLSDTTLKSICSRASRLREVVLLDVDRALEATFLAMFHNADLPRLWIRYDDQHPAPARGFIIFYDMEESIDLGLVVSEEAGAEYRISATDSSGRCRTVQCLLSSDTMLAMWGSLSLGSVTTLTLPAHSWSSTIQPDIPILPCVRSATFLFDERTEYLLIRVWDRPYPLPGLEHLRIACSKDLPDRPLVSVAAVAILVTSLRGFTPVDTLTVTVNNVELDGDQEGLVSLVRQVQTSPDGFQPQIILEHSCRRNTKLSYFSAT</sequence>
<name>A0A165BAU4_EXIGL</name>